<sequence>MDNPSVAVFPQCAYPKSLLGGIALQVLWQSGLSLLV</sequence>
<protein>
    <submittedName>
        <fullName evidence="1">Uncharacterized protein</fullName>
    </submittedName>
</protein>
<gene>
    <name evidence="1" type="ORF">NME_0237</name>
</gene>
<organism evidence="1">
    <name type="scientific">Neisseria meningitidis alpha153</name>
    <dbReference type="NCBI Taxonomy" id="663926"/>
    <lineage>
        <taxon>Bacteria</taxon>
        <taxon>Pseudomonadati</taxon>
        <taxon>Pseudomonadota</taxon>
        <taxon>Betaproteobacteria</taxon>
        <taxon>Neisseriales</taxon>
        <taxon>Neisseriaceae</taxon>
        <taxon>Neisseria</taxon>
    </lineage>
</organism>
<dbReference type="EMBL" id="AM889137">
    <property type="protein sequence ID" value="CBA03775.1"/>
    <property type="molecule type" value="Genomic_DNA"/>
</dbReference>
<reference evidence="1" key="1">
    <citation type="journal article" date="2008" name="Proc. Natl. Acad. Sci. U.S.A.">
        <title>Whole-genome comparison of disease and carriage strains provides insights into virulence evolution in Neisseria meningitidis.</title>
        <authorList>
            <person name="Schoen C."/>
            <person name="Blom J."/>
            <person name="Claus H."/>
            <person name="Schramm-Glueck A."/>
            <person name="Brandt P."/>
            <person name="Mueller T."/>
            <person name="Goesmann A."/>
            <person name="Joseph B."/>
            <person name="Konietzny S."/>
            <person name="Kurzai O."/>
            <person name="Schmitt C."/>
            <person name="Friedrich T."/>
            <person name="Linke B."/>
            <person name="Vogel U."/>
            <person name="Frosch M."/>
        </authorList>
    </citation>
    <scope>NUCLEOTIDE SEQUENCE</scope>
    <source>
        <strain evidence="1">Alpha153</strain>
    </source>
</reference>
<dbReference type="AlphaFoldDB" id="C6SAC6"/>
<accession>C6SAC6</accession>
<proteinExistence type="predicted"/>
<name>C6SAC6_NEIME</name>
<evidence type="ECO:0000313" key="1">
    <source>
        <dbReference type="EMBL" id="CBA03775.1"/>
    </source>
</evidence>